<dbReference type="InterPro" id="IPR036259">
    <property type="entry name" value="MFS_trans_sf"/>
</dbReference>
<evidence type="ECO:0000256" key="6">
    <source>
        <dbReference type="ARBA" id="ARBA00023136"/>
    </source>
</evidence>
<comment type="subcellular location">
    <subcellularLocation>
        <location evidence="1">Membrane</location>
        <topology evidence="1">Multi-pass membrane protein</topology>
    </subcellularLocation>
</comment>
<dbReference type="GO" id="GO:0005886">
    <property type="term" value="C:plasma membrane"/>
    <property type="evidence" value="ECO:0007669"/>
    <property type="project" value="UniProtKB-ARBA"/>
</dbReference>
<feature type="transmembrane region" description="Helical" evidence="7">
    <location>
        <begin position="426"/>
        <end position="448"/>
    </location>
</feature>
<keyword evidence="5 7" id="KW-1133">Transmembrane helix</keyword>
<comment type="caution">
    <text evidence="8">The sequence shown here is derived from an EMBL/GenBank/DDBJ whole genome shotgun (WGS) entry which is preliminary data.</text>
</comment>
<dbReference type="InterPro" id="IPR000109">
    <property type="entry name" value="POT_fam"/>
</dbReference>
<feature type="transmembrane region" description="Helical" evidence="7">
    <location>
        <begin position="180"/>
        <end position="198"/>
    </location>
</feature>
<keyword evidence="4 7" id="KW-0812">Transmembrane</keyword>
<evidence type="ECO:0000256" key="3">
    <source>
        <dbReference type="ARBA" id="ARBA00022448"/>
    </source>
</evidence>
<evidence type="ECO:0000313" key="8">
    <source>
        <dbReference type="EMBL" id="KAK5047511.1"/>
    </source>
</evidence>
<evidence type="ECO:0000256" key="1">
    <source>
        <dbReference type="ARBA" id="ARBA00004141"/>
    </source>
</evidence>
<feature type="transmembrane region" description="Helical" evidence="7">
    <location>
        <begin position="260"/>
        <end position="281"/>
    </location>
</feature>
<organism evidence="8 9">
    <name type="scientific">Exophiala bonariae</name>
    <dbReference type="NCBI Taxonomy" id="1690606"/>
    <lineage>
        <taxon>Eukaryota</taxon>
        <taxon>Fungi</taxon>
        <taxon>Dikarya</taxon>
        <taxon>Ascomycota</taxon>
        <taxon>Pezizomycotina</taxon>
        <taxon>Eurotiomycetes</taxon>
        <taxon>Chaetothyriomycetidae</taxon>
        <taxon>Chaetothyriales</taxon>
        <taxon>Herpotrichiellaceae</taxon>
        <taxon>Exophiala</taxon>
    </lineage>
</organism>
<sequence>MADPKSAANVTEMPDSIVVKAPGADASIERVFDDDGNLLPTEDELKTLKRVAIPLPYTAYLLCIVEFAERGSYFGCRQVFANFVNNPLPVGGNGSGAPPKGTQQNAGALGKGSVVASAVISSFAFLGYGLPLFTGWAADAKFGRFKTICFGVVIMLIAHIVMIIAGIPSVLRAGHAEGPFYLSVYLLAIGSAIFKPNINPTILDQNPLRHAIIKTDTNGERVIADPEATNDSIMLWFYLLLNIGGFMGVPTAYLAKLVGFWAAFTLPGILYLFLPLVLWIANKNLKKQPPGGSDLGNIFRVLFIALKKNGPIGIFRRNGLNAATPTSLALTGDTRKVNWNDRFVEDVRRTFQACGIFLFFPIYVINSAGLGAAVNAQSNSMTTNGVPNDVVNNINSLSIICALPIMNHIIYPTLRKFRIRWGPISRITCGFMFAAIGSSGWAIIQYYIYRTSPCGNRASTCVDENGETLVSPLTVWWTAIPTAVSAMSEIFCNVTAYSVAYSRSPPNMKGLVLAINLFMTAIAAAISLATAGIIRDPYLTWAFAGPSIVGFVLAVVFYYLYRDIDKEEYVAHLWDDTVEGVEPSTGQTDMAAPQEALRAKTALNA</sequence>
<feature type="transmembrane region" description="Helical" evidence="7">
    <location>
        <begin position="114"/>
        <end position="136"/>
    </location>
</feature>
<dbReference type="Gene3D" id="1.20.1250.20">
    <property type="entry name" value="MFS general substrate transporter like domains"/>
    <property type="match status" value="1"/>
</dbReference>
<dbReference type="GO" id="GO:0071916">
    <property type="term" value="F:dipeptide transmembrane transporter activity"/>
    <property type="evidence" value="ECO:0007669"/>
    <property type="project" value="UniProtKB-ARBA"/>
</dbReference>
<dbReference type="FunFam" id="1.20.1250.20:FF:000085">
    <property type="entry name" value="MFS peptide transporter Ptr2"/>
    <property type="match status" value="1"/>
</dbReference>
<dbReference type="AlphaFoldDB" id="A0AAV9N0L3"/>
<feature type="transmembrane region" description="Helical" evidence="7">
    <location>
        <begin position="235"/>
        <end position="254"/>
    </location>
</feature>
<dbReference type="Pfam" id="PF00854">
    <property type="entry name" value="PTR2"/>
    <property type="match status" value="1"/>
</dbReference>
<dbReference type="SUPFAM" id="SSF103473">
    <property type="entry name" value="MFS general substrate transporter"/>
    <property type="match status" value="1"/>
</dbReference>
<dbReference type="EMBL" id="JAVRRD010000025">
    <property type="protein sequence ID" value="KAK5047511.1"/>
    <property type="molecule type" value="Genomic_DNA"/>
</dbReference>
<evidence type="ECO:0000256" key="5">
    <source>
        <dbReference type="ARBA" id="ARBA00022989"/>
    </source>
</evidence>
<evidence type="ECO:0000256" key="2">
    <source>
        <dbReference type="ARBA" id="ARBA00005982"/>
    </source>
</evidence>
<evidence type="ECO:0000313" key="9">
    <source>
        <dbReference type="Proteomes" id="UP001358417"/>
    </source>
</evidence>
<feature type="transmembrane region" description="Helical" evidence="7">
    <location>
        <begin position="511"/>
        <end position="534"/>
    </location>
</feature>
<feature type="transmembrane region" description="Helical" evidence="7">
    <location>
        <begin position="475"/>
        <end position="499"/>
    </location>
</feature>
<comment type="similarity">
    <text evidence="2">Belongs to the major facilitator superfamily. Proton-dependent oligopeptide transporter (POT/PTR) (TC 2.A.17) family.</text>
</comment>
<feature type="transmembrane region" description="Helical" evidence="7">
    <location>
        <begin position="540"/>
        <end position="561"/>
    </location>
</feature>
<dbReference type="Proteomes" id="UP001358417">
    <property type="component" value="Unassembled WGS sequence"/>
</dbReference>
<proteinExistence type="inferred from homology"/>
<dbReference type="RefSeq" id="XP_064703055.1">
    <property type="nucleotide sequence ID" value="XM_064850168.1"/>
</dbReference>
<evidence type="ECO:0000256" key="7">
    <source>
        <dbReference type="SAM" id="Phobius"/>
    </source>
</evidence>
<gene>
    <name evidence="8" type="ORF">LTR84_006608</name>
</gene>
<name>A0AAV9N0L3_9EURO</name>
<protein>
    <recommendedName>
        <fullName evidence="10">Amino acid permease/ SLC12A domain-containing protein</fullName>
    </recommendedName>
</protein>
<feature type="transmembrane region" description="Helical" evidence="7">
    <location>
        <begin position="148"/>
        <end position="168"/>
    </location>
</feature>
<evidence type="ECO:0000256" key="4">
    <source>
        <dbReference type="ARBA" id="ARBA00022692"/>
    </source>
</evidence>
<dbReference type="GeneID" id="89974779"/>
<feature type="transmembrane region" description="Helical" evidence="7">
    <location>
        <begin position="351"/>
        <end position="374"/>
    </location>
</feature>
<keyword evidence="6 7" id="KW-0472">Membrane</keyword>
<reference evidence="8 9" key="1">
    <citation type="submission" date="2023-08" db="EMBL/GenBank/DDBJ databases">
        <title>Black Yeasts Isolated from many extreme environments.</title>
        <authorList>
            <person name="Coleine C."/>
            <person name="Stajich J.E."/>
            <person name="Selbmann L."/>
        </authorList>
    </citation>
    <scope>NUCLEOTIDE SEQUENCE [LARGE SCALE GENOMIC DNA]</scope>
    <source>
        <strain evidence="8 9">CCFEE 5792</strain>
    </source>
</reference>
<dbReference type="PANTHER" id="PTHR11654">
    <property type="entry name" value="OLIGOPEPTIDE TRANSPORTER-RELATED"/>
    <property type="match status" value="1"/>
</dbReference>
<keyword evidence="3" id="KW-0813">Transport</keyword>
<feature type="transmembrane region" description="Helical" evidence="7">
    <location>
        <begin position="394"/>
        <end position="414"/>
    </location>
</feature>
<accession>A0AAV9N0L3</accession>
<keyword evidence="9" id="KW-1185">Reference proteome</keyword>
<evidence type="ECO:0008006" key="10">
    <source>
        <dbReference type="Google" id="ProtNLM"/>
    </source>
</evidence>